<dbReference type="EMBL" id="JANGBQ010000009">
    <property type="protein sequence ID" value="MCQ5082830.1"/>
    <property type="molecule type" value="Genomic_DNA"/>
</dbReference>
<evidence type="ECO:0000256" key="6">
    <source>
        <dbReference type="RuleBase" id="RU362042"/>
    </source>
</evidence>
<feature type="domain" description="Peptidase S26" evidence="7">
    <location>
        <begin position="16"/>
        <end position="133"/>
    </location>
</feature>
<comment type="similarity">
    <text evidence="1 6">Belongs to the peptidase S26 family.</text>
</comment>
<dbReference type="NCBIfam" id="TIGR02227">
    <property type="entry name" value="sigpep_I_bact"/>
    <property type="match status" value="1"/>
</dbReference>
<dbReference type="GO" id="GO:0006465">
    <property type="term" value="P:signal peptide processing"/>
    <property type="evidence" value="ECO:0007669"/>
    <property type="project" value="InterPro"/>
</dbReference>
<dbReference type="EC" id="3.4.21.89" evidence="6"/>
<evidence type="ECO:0000256" key="2">
    <source>
        <dbReference type="ARBA" id="ARBA00019232"/>
    </source>
</evidence>
<protein>
    <recommendedName>
        <fullName evidence="2 6">Signal peptidase I</fullName>
        <ecNumber evidence="6">3.4.21.89</ecNumber>
    </recommendedName>
</protein>
<name>A0AAJ1CGT2_9BACT</name>
<evidence type="ECO:0000256" key="1">
    <source>
        <dbReference type="ARBA" id="ARBA00009370"/>
    </source>
</evidence>
<dbReference type="CDD" id="cd06530">
    <property type="entry name" value="S26_SPase_I"/>
    <property type="match status" value="2"/>
</dbReference>
<dbReference type="GO" id="GO:0016020">
    <property type="term" value="C:membrane"/>
    <property type="evidence" value="ECO:0007669"/>
    <property type="project" value="UniProtKB-SubCell"/>
</dbReference>
<organism evidence="8 9">
    <name type="scientific">Alistipes onderdonkii</name>
    <dbReference type="NCBI Taxonomy" id="328813"/>
    <lineage>
        <taxon>Bacteria</taxon>
        <taxon>Pseudomonadati</taxon>
        <taxon>Bacteroidota</taxon>
        <taxon>Bacteroidia</taxon>
        <taxon>Bacteroidales</taxon>
        <taxon>Rikenellaceae</taxon>
        <taxon>Alistipes</taxon>
    </lineage>
</organism>
<keyword evidence="6" id="KW-0472">Membrane</keyword>
<comment type="caution">
    <text evidence="8">The sequence shown here is derived from an EMBL/GenBank/DDBJ whole genome shotgun (WGS) entry which is preliminary data.</text>
</comment>
<dbReference type="GO" id="GO:0004252">
    <property type="term" value="F:serine-type endopeptidase activity"/>
    <property type="evidence" value="ECO:0007669"/>
    <property type="project" value="InterPro"/>
</dbReference>
<comment type="subcellular location">
    <subcellularLocation>
        <location evidence="6">Membrane</location>
        <topology evidence="6">Single-pass type II membrane protein</topology>
    </subcellularLocation>
</comment>
<dbReference type="Proteomes" id="UP001205035">
    <property type="component" value="Unassembled WGS sequence"/>
</dbReference>
<evidence type="ECO:0000313" key="9">
    <source>
        <dbReference type="Proteomes" id="UP001205035"/>
    </source>
</evidence>
<reference evidence="8" key="1">
    <citation type="submission" date="2022-06" db="EMBL/GenBank/DDBJ databases">
        <title>Isolation of gut microbiota from human fecal samples.</title>
        <authorList>
            <person name="Pamer E.G."/>
            <person name="Barat B."/>
            <person name="Waligurski E."/>
            <person name="Medina S."/>
            <person name="Paddock L."/>
            <person name="Mostad J."/>
        </authorList>
    </citation>
    <scope>NUCLEOTIDE SEQUENCE</scope>
    <source>
        <strain evidence="8">DFI.6.22</strain>
    </source>
</reference>
<dbReference type="PRINTS" id="PR00727">
    <property type="entry name" value="LEADERPTASE"/>
</dbReference>
<evidence type="ECO:0000256" key="5">
    <source>
        <dbReference type="PIRSR" id="PIRSR600223-1"/>
    </source>
</evidence>
<feature type="domain" description="Peptidase S26" evidence="7">
    <location>
        <begin position="231"/>
        <end position="265"/>
    </location>
</feature>
<dbReference type="Gene3D" id="2.10.109.10">
    <property type="entry name" value="Umud Fragment, subunit A"/>
    <property type="match status" value="1"/>
</dbReference>
<dbReference type="PANTHER" id="PTHR43390:SF1">
    <property type="entry name" value="CHLOROPLAST PROCESSING PEPTIDASE"/>
    <property type="match status" value="1"/>
</dbReference>
<dbReference type="InterPro" id="IPR019756">
    <property type="entry name" value="Pept_S26A_signal_pept_1_Ser-AS"/>
</dbReference>
<proteinExistence type="inferred from homology"/>
<keyword evidence="6" id="KW-0812">Transmembrane</keyword>
<dbReference type="PROSITE" id="PS51257">
    <property type="entry name" value="PROKAR_LIPOPROTEIN"/>
    <property type="match status" value="1"/>
</dbReference>
<feature type="active site" evidence="5">
    <location>
        <position position="113"/>
    </location>
</feature>
<feature type="transmembrane region" description="Helical" evidence="6">
    <location>
        <begin position="7"/>
        <end position="28"/>
    </location>
</feature>
<dbReference type="InterPro" id="IPR000223">
    <property type="entry name" value="Pept_S26A_signal_pept_1"/>
</dbReference>
<dbReference type="PROSITE" id="PS00501">
    <property type="entry name" value="SPASE_I_1"/>
    <property type="match status" value="1"/>
</dbReference>
<evidence type="ECO:0000313" key="8">
    <source>
        <dbReference type="EMBL" id="MCQ5082830.1"/>
    </source>
</evidence>
<keyword evidence="4 6" id="KW-0378">Hydrolase</keyword>
<evidence type="ECO:0000259" key="7">
    <source>
        <dbReference type="Pfam" id="PF10502"/>
    </source>
</evidence>
<sequence>MRRVFNYIFWVSASACMLFAGWLLVRIFCCDQFVVPSESMMPALLPGDRILVNKLLAGSRIYSKLEFRQDVPLRSFRMPGLRGVRVNDVVVFNAPHGYDRDRIEFRINYVYAKRCVGMPGDSIAIRNGYFCNNRYKGVIGDAVQQGRLAAIPDSLLPPNVLRALPFDDRRYGWTIKNMGPLYIPRAGDRVELDSLNYELYRLVVEYETGGALTCDGNLLRLDGEAISTYEFRENYYFFCGDNVINSKDCRYLGFVPEEFIIGVACRITYSEDPLTGVRRPGRWWKAVE</sequence>
<evidence type="ECO:0000256" key="3">
    <source>
        <dbReference type="ARBA" id="ARBA00022670"/>
    </source>
</evidence>
<dbReference type="AlphaFoldDB" id="A0AAJ1CGT2"/>
<feature type="active site" evidence="5">
    <location>
        <position position="39"/>
    </location>
</feature>
<evidence type="ECO:0000256" key="4">
    <source>
        <dbReference type="ARBA" id="ARBA00022801"/>
    </source>
</evidence>
<keyword evidence="3 6" id="KW-0645">Protease</keyword>
<dbReference type="GO" id="GO:0009003">
    <property type="term" value="F:signal peptidase activity"/>
    <property type="evidence" value="ECO:0007669"/>
    <property type="project" value="UniProtKB-EC"/>
</dbReference>
<comment type="catalytic activity">
    <reaction evidence="6">
        <text>Cleavage of hydrophobic, N-terminal signal or leader sequences from secreted and periplasmic proteins.</text>
        <dbReference type="EC" id="3.4.21.89"/>
    </reaction>
</comment>
<dbReference type="Pfam" id="PF10502">
    <property type="entry name" value="Peptidase_S26"/>
    <property type="match status" value="2"/>
</dbReference>
<dbReference type="PANTHER" id="PTHR43390">
    <property type="entry name" value="SIGNAL PEPTIDASE I"/>
    <property type="match status" value="1"/>
</dbReference>
<dbReference type="InterPro" id="IPR036286">
    <property type="entry name" value="LexA/Signal_pep-like_sf"/>
</dbReference>
<dbReference type="InterPro" id="IPR019533">
    <property type="entry name" value="Peptidase_S26"/>
</dbReference>
<gene>
    <name evidence="8" type="primary">lepB</name>
    <name evidence="8" type="ORF">NE651_07995</name>
</gene>
<accession>A0AAJ1CGT2</accession>
<dbReference type="SUPFAM" id="SSF51306">
    <property type="entry name" value="LexA/Signal peptidase"/>
    <property type="match status" value="1"/>
</dbReference>
<dbReference type="RefSeq" id="WP_256166284.1">
    <property type="nucleotide sequence ID" value="NZ_DAWDUM010000010.1"/>
</dbReference>
<keyword evidence="6" id="KW-1133">Transmembrane helix</keyword>